<comment type="caution">
    <text evidence="2">The sequence shown here is derived from an EMBL/GenBank/DDBJ whole genome shotgun (WGS) entry which is preliminary data.</text>
</comment>
<dbReference type="STRING" id="46731.A0A3M6V4X5"/>
<evidence type="ECO:0000313" key="2">
    <source>
        <dbReference type="EMBL" id="RMX60784.1"/>
    </source>
</evidence>
<feature type="compositionally biased region" description="Acidic residues" evidence="1">
    <location>
        <begin position="1389"/>
        <end position="1399"/>
    </location>
</feature>
<dbReference type="EMBL" id="RCHS01000113">
    <property type="protein sequence ID" value="RMX60784.1"/>
    <property type="molecule type" value="Genomic_DNA"/>
</dbReference>
<feature type="compositionally biased region" description="Basic and acidic residues" evidence="1">
    <location>
        <begin position="1141"/>
        <end position="1151"/>
    </location>
</feature>
<proteinExistence type="predicted"/>
<dbReference type="Proteomes" id="UP000275408">
    <property type="component" value="Unassembled WGS sequence"/>
</dbReference>
<reference evidence="2 3" key="1">
    <citation type="journal article" date="2018" name="Sci. Rep.">
        <title>Comparative analysis of the Pocillopora damicornis genome highlights role of immune system in coral evolution.</title>
        <authorList>
            <person name="Cunning R."/>
            <person name="Bay R.A."/>
            <person name="Gillette P."/>
            <person name="Baker A.C."/>
            <person name="Traylor-Knowles N."/>
        </authorList>
    </citation>
    <scope>NUCLEOTIDE SEQUENCE [LARGE SCALE GENOMIC DNA]</scope>
    <source>
        <strain evidence="2">RSMAS</strain>
        <tissue evidence="2">Whole animal</tissue>
    </source>
</reference>
<organism evidence="2 3">
    <name type="scientific">Pocillopora damicornis</name>
    <name type="common">Cauliflower coral</name>
    <name type="synonym">Millepora damicornis</name>
    <dbReference type="NCBI Taxonomy" id="46731"/>
    <lineage>
        <taxon>Eukaryota</taxon>
        <taxon>Metazoa</taxon>
        <taxon>Cnidaria</taxon>
        <taxon>Anthozoa</taxon>
        <taxon>Hexacorallia</taxon>
        <taxon>Scleractinia</taxon>
        <taxon>Astrocoeniina</taxon>
        <taxon>Pocilloporidae</taxon>
        <taxon>Pocillopora</taxon>
    </lineage>
</organism>
<protein>
    <submittedName>
        <fullName evidence="2">Uncharacterized protein</fullName>
    </submittedName>
</protein>
<evidence type="ECO:0000313" key="3">
    <source>
        <dbReference type="Proteomes" id="UP000275408"/>
    </source>
</evidence>
<keyword evidence="3" id="KW-1185">Reference proteome</keyword>
<feature type="region of interest" description="Disordered" evidence="1">
    <location>
        <begin position="1389"/>
        <end position="1445"/>
    </location>
</feature>
<sequence>DGLHYACNETTDALRATIYTLDDFKEVTPDKDALISTRGTTWILSNEEMQKGNWIKCSKDCLYRALSAYKECFLPSKLVCVFLCLAENAVPEMADIMESSFSIFGNSASSCVTILSETTAVADAFIQASKPTLQRELKDCSITGIPWSLLKEIVREMVGPCKFEEPGAKTELPYFTGQSKAVLNKIINSWNDLEVYSPNPRLPMFAEAIERERDAFYKGAQASQINLMQNHTIARSLEKEVTAKVDKALKSLSKENMDANYYVKTVTVPYEPGSGATTLCRRILWNKREDYRCAVVKAITSSTDFQIDKFQQIAYDEKNSNYSLPVLVLVDNFPENDVRHLTDQIMKRRAKCVVLTTLPISKSATNTQFEITPLRKLNDMETSLVKDILINIMSDSQKRREAEEVLEREKRFIWFGLELFGRDYVKIEERLQNHIRSILTAFLGDSQRMHKSVLEMCCFLNKYSDGCVILPHAVALDFLYDTSAAKQSSAINEIHEVFGGLLLEEQNETNGYYGWRPAHPLVSDVVTSGISIEETAIRCLEQACSGKAYVMKFLRRQVFRLYLDRKRLSDPVFVEEQALDDGAAGADLENEVFGFYGKRTRYSPVIVDIMDKEENIEGALRVLLTICEKATQIEDKAYAWQQLARFMGYELRANVMDATNELNKRLRHAMKEIQQIKVPIPRTGIDTAHMAVDIAVSLQPSYTNHYTTKGVLYLHQLRDFKTKASLILALPAAVQICRKALSVYHKALETSREPNHFSMIGKIQANVSLLEIVKDLPCFNTEEGKFTMYLARRAVPPELENALNPEDRDYVQSLGTTTLDLLNELFGHVKLKQTTTYDENEIRGVNNAKIRASNLRRKFYEITGFDKKELSSDDNSLLLSLSSKQEPAVYQQKVQDILFLKDETPYSAWSNLTDGEISEIYQLLKSLCLRGHGSYNDLLICSKAGLQLEEKPPVQELDNIVSGWVQRYPNSEWAHLFYYMIHFPIPNGSLAPCNATARESVKKCGRIVREKAGSGFRKSGAEYFLGKGIGLNAILSSQEFRWLETKWKTKTEFWRGKEPSERLERVQGQKGVGSKGIISYQGIQLHFDNTLYPNESKDDLWFYVGFTLAGPYAYDPVDKDTYTNLKKQMECTTSMTTSRPLTERFDNRDRWSLPPRHSGAGKKTNKTSPGLPQENIRAIQSEQTYTPPASRTRRHDIVRSEDVSEWETGVSDLSYHISSSSVPANSYLPKAKRSSGWGMSAFASPKEVANQQKHYSGAGGRTEPERTKWKSVMATKGNEKRKFSPKSLGSDGKLHHGAFVQGSPKSQECTRHNSTEGTHVIRHCNFAHGRIGDTLQFVCTKCTSENRKCCKGKVSHKEYIWNLGPYLNSSGEIWKTKGLAIDQASDTVLEDSWEGDPEPSDNSCGSSDIDWRPPPQEWGEDYDDNGHDDGDRDDEGNEKNGAKASDFWMTLGHNRFSALSE</sequence>
<name>A0A3M6V4X5_POCDA</name>
<feature type="region of interest" description="Disordered" evidence="1">
    <location>
        <begin position="1133"/>
        <end position="1173"/>
    </location>
</feature>
<feature type="non-terminal residue" evidence="2">
    <location>
        <position position="1"/>
    </location>
</feature>
<dbReference type="OrthoDB" id="5984514at2759"/>
<dbReference type="PANTHER" id="PTHR16155:SF19">
    <property type="entry name" value="DED DOMAIN-CONTAINING PROTEIN"/>
    <property type="match status" value="1"/>
</dbReference>
<dbReference type="GO" id="GO:0005737">
    <property type="term" value="C:cytoplasm"/>
    <property type="evidence" value="ECO:0007669"/>
    <property type="project" value="TreeGrafter"/>
</dbReference>
<gene>
    <name evidence="2" type="ORF">pdam_00025232</name>
</gene>
<evidence type="ECO:0000256" key="1">
    <source>
        <dbReference type="SAM" id="MobiDB-lite"/>
    </source>
</evidence>
<accession>A0A3M6V4X5</accession>
<dbReference type="PANTHER" id="PTHR16155">
    <property type="entry name" value="DED DOMAIN-CONTAINING PROTEIN"/>
    <property type="match status" value="1"/>
</dbReference>